<evidence type="ECO:0000256" key="4">
    <source>
        <dbReference type="ARBA" id="ARBA00012622"/>
    </source>
</evidence>
<keyword evidence="12 17" id="KW-0411">Iron-sulfur</keyword>
<protein>
    <recommendedName>
        <fullName evidence="5 17">Epoxyqueuosine reductase QueH</fullName>
        <ecNumber evidence="4 17">1.17.99.6</ecNumber>
    </recommendedName>
    <alternativeName>
        <fullName evidence="15 17">Queuosine biosynthesis protein QueH</fullName>
    </alternativeName>
</protein>
<reference evidence="19 20" key="1">
    <citation type="journal article" date="2017" name="Genome Announc.">
        <title>Draft Genome Sequence of a Sporulating and Motile Strain of Lachnotalea glycerini Isolated from Water in Quebec City, Canada.</title>
        <authorList>
            <person name="Maheux A.F."/>
            <person name="Boudreau D.K."/>
            <person name="Berube E."/>
            <person name="Boissinot M."/>
            <person name="Raymond F."/>
            <person name="Brodeur S."/>
            <person name="Corbeil J."/>
            <person name="Isabel S."/>
            <person name="Omar R.F."/>
            <person name="Bergeron M.G."/>
        </authorList>
    </citation>
    <scope>NUCLEOTIDE SEQUENCE [LARGE SCALE GENOMIC DNA]</scope>
    <source>
        <strain evidence="19 20">CCRI-19302</strain>
    </source>
</reference>
<dbReference type="Pfam" id="PF02677">
    <property type="entry name" value="QueH"/>
    <property type="match status" value="1"/>
</dbReference>
<evidence type="ECO:0000256" key="13">
    <source>
        <dbReference type="ARBA" id="ARBA00023157"/>
    </source>
</evidence>
<feature type="binding site" evidence="17">
    <location>
        <position position="31"/>
    </location>
    <ligand>
        <name>[4Fe-4S] cluster</name>
        <dbReference type="ChEBI" id="CHEBI:49883"/>
    </ligand>
</feature>
<reference evidence="18 21" key="2">
    <citation type="submission" date="2018-05" db="EMBL/GenBank/DDBJ databases">
        <title>Genomic Encyclopedia of Type Strains, Phase IV (KMG-IV): sequencing the most valuable type-strain genomes for metagenomic binning, comparative biology and taxonomic classification.</title>
        <authorList>
            <person name="Goeker M."/>
        </authorList>
    </citation>
    <scope>NUCLEOTIDE SEQUENCE [LARGE SCALE GENOMIC DNA]</scope>
    <source>
        <strain evidence="18 21">DSM 28816</strain>
    </source>
</reference>
<evidence type="ECO:0000256" key="14">
    <source>
        <dbReference type="ARBA" id="ARBA00023284"/>
    </source>
</evidence>
<comment type="catalytic activity">
    <reaction evidence="16 17">
        <text>epoxyqueuosine(34) in tRNA + AH2 = queuosine(34) in tRNA + A + H2O</text>
        <dbReference type="Rhea" id="RHEA:32159"/>
        <dbReference type="Rhea" id="RHEA-COMP:18571"/>
        <dbReference type="Rhea" id="RHEA-COMP:18582"/>
        <dbReference type="ChEBI" id="CHEBI:13193"/>
        <dbReference type="ChEBI" id="CHEBI:15377"/>
        <dbReference type="ChEBI" id="CHEBI:17499"/>
        <dbReference type="ChEBI" id="CHEBI:194431"/>
        <dbReference type="ChEBI" id="CHEBI:194443"/>
        <dbReference type="EC" id="1.17.99.6"/>
    </reaction>
</comment>
<dbReference type="GO" id="GO:0008616">
    <property type="term" value="P:tRNA queuosine(34) biosynthetic process"/>
    <property type="evidence" value="ECO:0007669"/>
    <property type="project" value="UniProtKB-UniRule"/>
</dbReference>
<dbReference type="RefSeq" id="WP_094379946.1">
    <property type="nucleotide sequence ID" value="NZ_NOKA02000001.1"/>
</dbReference>
<dbReference type="GO" id="GO:0051539">
    <property type="term" value="F:4 iron, 4 sulfur cluster binding"/>
    <property type="evidence" value="ECO:0007669"/>
    <property type="project" value="UniProtKB-UniRule"/>
</dbReference>
<evidence type="ECO:0000256" key="1">
    <source>
        <dbReference type="ARBA" id="ARBA00002268"/>
    </source>
</evidence>
<dbReference type="OrthoDB" id="9801033at2"/>
<reference evidence="19" key="3">
    <citation type="submission" date="2018-07" db="EMBL/GenBank/DDBJ databases">
        <authorList>
            <person name="Quirk P.G."/>
            <person name="Krulwich T.A."/>
        </authorList>
    </citation>
    <scope>NUCLEOTIDE SEQUENCE</scope>
    <source>
        <strain evidence="19">CCRI-19302</strain>
    </source>
</reference>
<comment type="function">
    <text evidence="1 17">Catalyzes the conversion of epoxyqueuosine (oQ) to queuosine (Q), which is a hypermodified base found in the wobble positions of tRNA(Asp), tRNA(Asn), tRNA(His) and tRNA(Tyr).</text>
</comment>
<evidence type="ECO:0000256" key="10">
    <source>
        <dbReference type="ARBA" id="ARBA00023002"/>
    </source>
</evidence>
<dbReference type="AlphaFoldDB" id="A0A255I411"/>
<dbReference type="UniPathway" id="UPA00392"/>
<evidence type="ECO:0000256" key="11">
    <source>
        <dbReference type="ARBA" id="ARBA00023004"/>
    </source>
</evidence>
<keyword evidence="7 17" id="KW-0819">tRNA processing</keyword>
<evidence type="ECO:0000256" key="5">
    <source>
        <dbReference type="ARBA" id="ARBA00016895"/>
    </source>
</evidence>
<feature type="binding site" evidence="17">
    <location>
        <position position="116"/>
    </location>
    <ligand>
        <name>[4Fe-4S] cluster</name>
        <dbReference type="ChEBI" id="CHEBI:49883"/>
    </ligand>
</feature>
<keyword evidence="11 17" id="KW-0408">Iron</keyword>
<sequence length="206" mass="24509">MNCINYQKKLEMLIENLQKVNEVPSLLLHSCCAPCSSYVLEYLSQYFNITVFYYNPNIYPASEYEKRVNEQQHFIHELKVMRSVQFIQGNYDTQRFYDIAKGLEMAKEGEERCYKCYELRMREAAIIAKEKGFDYFTTTLSISPLKNANKLNEIGSALESEFEIRYLFSDFKKKNGYKRSIELSKEYQLYRQDYCGCIFSIQNRNE</sequence>
<evidence type="ECO:0000313" key="20">
    <source>
        <dbReference type="Proteomes" id="UP000216411"/>
    </source>
</evidence>
<evidence type="ECO:0000256" key="16">
    <source>
        <dbReference type="ARBA" id="ARBA00047415"/>
    </source>
</evidence>
<dbReference type="InterPro" id="IPR003828">
    <property type="entry name" value="QueH"/>
</dbReference>
<dbReference type="HAMAP" id="MF_02089">
    <property type="entry name" value="QueH"/>
    <property type="match status" value="1"/>
</dbReference>
<evidence type="ECO:0000256" key="9">
    <source>
        <dbReference type="ARBA" id="ARBA00022785"/>
    </source>
</evidence>
<dbReference type="PANTHER" id="PTHR36701">
    <property type="entry name" value="EPOXYQUEUOSINE REDUCTASE QUEH"/>
    <property type="match status" value="1"/>
</dbReference>
<evidence type="ECO:0000256" key="15">
    <source>
        <dbReference type="ARBA" id="ARBA00031446"/>
    </source>
</evidence>
<organism evidence="18 21">
    <name type="scientific">Lachnotalea glycerini</name>
    <dbReference type="NCBI Taxonomy" id="1763509"/>
    <lineage>
        <taxon>Bacteria</taxon>
        <taxon>Bacillati</taxon>
        <taxon>Bacillota</taxon>
        <taxon>Clostridia</taxon>
        <taxon>Lachnospirales</taxon>
        <taxon>Lachnospiraceae</taxon>
        <taxon>Lachnotalea</taxon>
    </lineage>
</organism>
<keyword evidence="8 17" id="KW-0479">Metal-binding</keyword>
<accession>A0A255I411</accession>
<dbReference type="GO" id="GO:0052693">
    <property type="term" value="F:epoxyqueuosine reductase activity"/>
    <property type="evidence" value="ECO:0007669"/>
    <property type="project" value="UniProtKB-UniRule"/>
</dbReference>
<evidence type="ECO:0000256" key="6">
    <source>
        <dbReference type="ARBA" id="ARBA00022485"/>
    </source>
</evidence>
<keyword evidence="9 17" id="KW-0671">Queuosine biosynthesis</keyword>
<evidence type="ECO:0000256" key="7">
    <source>
        <dbReference type="ARBA" id="ARBA00022694"/>
    </source>
</evidence>
<comment type="caution">
    <text evidence="18">The sequence shown here is derived from an EMBL/GenBank/DDBJ whole genome shotgun (WGS) entry which is preliminary data.</text>
</comment>
<proteinExistence type="inferred from homology"/>
<feature type="binding site" evidence="17">
    <location>
        <position position="32"/>
    </location>
    <ligand>
        <name>[4Fe-4S] cluster</name>
        <dbReference type="ChEBI" id="CHEBI:49883"/>
    </ligand>
</feature>
<feature type="binding site" evidence="17">
    <location>
        <position position="113"/>
    </location>
    <ligand>
        <name>[4Fe-4S] cluster</name>
        <dbReference type="ChEBI" id="CHEBI:49883"/>
    </ligand>
</feature>
<keyword evidence="13 17" id="KW-1015">Disulfide bond</keyword>
<evidence type="ECO:0000313" key="19">
    <source>
        <dbReference type="EMBL" id="RDY32975.1"/>
    </source>
</evidence>
<dbReference type="EMBL" id="NOKA02000001">
    <property type="protein sequence ID" value="RDY32975.1"/>
    <property type="molecule type" value="Genomic_DNA"/>
</dbReference>
<evidence type="ECO:0000256" key="3">
    <source>
        <dbReference type="ARBA" id="ARBA00008207"/>
    </source>
</evidence>
<evidence type="ECO:0000313" key="21">
    <source>
        <dbReference type="Proteomes" id="UP000247523"/>
    </source>
</evidence>
<dbReference type="EMBL" id="QICS01000001">
    <property type="protein sequence ID" value="PXV95980.1"/>
    <property type="molecule type" value="Genomic_DNA"/>
</dbReference>
<dbReference type="GO" id="GO:0046872">
    <property type="term" value="F:metal ion binding"/>
    <property type="evidence" value="ECO:0007669"/>
    <property type="project" value="UniProtKB-KW"/>
</dbReference>
<gene>
    <name evidence="17" type="primary">queH</name>
    <name evidence="18" type="ORF">C8E03_101612</name>
    <name evidence="19" type="ORF">CG710_000115</name>
</gene>
<dbReference type="PANTHER" id="PTHR36701:SF1">
    <property type="entry name" value="EPOXYQUEUOSINE REDUCTASE QUEH"/>
    <property type="match status" value="1"/>
</dbReference>
<comment type="similarity">
    <text evidence="3 17">Belongs to the QueH family.</text>
</comment>
<evidence type="ECO:0000256" key="17">
    <source>
        <dbReference type="HAMAP-Rule" id="MF_02089"/>
    </source>
</evidence>
<dbReference type="Proteomes" id="UP000247523">
    <property type="component" value="Unassembled WGS sequence"/>
</dbReference>
<dbReference type="EC" id="1.17.99.6" evidence="4 17"/>
<evidence type="ECO:0000256" key="2">
    <source>
        <dbReference type="ARBA" id="ARBA00004691"/>
    </source>
</evidence>
<feature type="disulfide bond" description="Redox-active" evidence="17">
    <location>
        <begin position="195"/>
        <end position="197"/>
    </location>
</feature>
<comment type="pathway">
    <text evidence="2 17">tRNA modification; tRNA-queuosine biosynthesis.</text>
</comment>
<keyword evidence="20" id="KW-1185">Reference proteome</keyword>
<evidence type="ECO:0000256" key="8">
    <source>
        <dbReference type="ARBA" id="ARBA00022723"/>
    </source>
</evidence>
<dbReference type="Proteomes" id="UP000216411">
    <property type="component" value="Unassembled WGS sequence"/>
</dbReference>
<evidence type="ECO:0000256" key="12">
    <source>
        <dbReference type="ARBA" id="ARBA00023014"/>
    </source>
</evidence>
<keyword evidence="6 17" id="KW-0004">4Fe-4S</keyword>
<name>A0A255I411_9FIRM</name>
<keyword evidence="14 17" id="KW-0676">Redox-active center</keyword>
<keyword evidence="10 17" id="KW-0560">Oxidoreductase</keyword>
<evidence type="ECO:0000313" key="18">
    <source>
        <dbReference type="EMBL" id="PXV95980.1"/>
    </source>
</evidence>